<proteinExistence type="predicted"/>
<dbReference type="EMBL" id="BPMS01000017">
    <property type="protein sequence ID" value="GIZ89881.1"/>
    <property type="molecule type" value="Genomic_DNA"/>
</dbReference>
<reference evidence="1 4" key="1">
    <citation type="submission" date="2021-07" db="EMBL/GenBank/DDBJ databases">
        <title>Whole genome sequencing of carbapenem-resistant Pseudomonas spp. isolated in Japan.</title>
        <authorList>
            <person name="Suzuki M."/>
            <person name="Maehana S."/>
            <person name="Kitasato H."/>
        </authorList>
    </citation>
    <scope>NUCLEOTIDE SEQUENCE</scope>
    <source>
        <strain evidence="1">KAM435</strain>
        <strain evidence="2 4">KAM436</strain>
    </source>
</reference>
<dbReference type="Proteomes" id="UP000887212">
    <property type="component" value="Unassembled WGS sequence"/>
</dbReference>
<sequence>MVVAEFTLDAGLVVSNELPILDEGESIMFRRCSYKGRTSMLIEVLSDGRVADSIVFPGLVAGRFPIELSQL</sequence>
<evidence type="ECO:0000313" key="2">
    <source>
        <dbReference type="EMBL" id="GIZ94364.1"/>
    </source>
</evidence>
<protein>
    <submittedName>
        <fullName evidence="1">Uncharacterized protein</fullName>
    </submittedName>
</protein>
<evidence type="ECO:0000313" key="3">
    <source>
        <dbReference type="Proteomes" id="UP000887212"/>
    </source>
</evidence>
<gene>
    <name evidence="1" type="ORF">KAM435_32080</name>
    <name evidence="2" type="ORF">KAM436_33320</name>
</gene>
<dbReference type="EMBL" id="BPMT01000017">
    <property type="protein sequence ID" value="GIZ94364.1"/>
    <property type="molecule type" value="Genomic_DNA"/>
</dbReference>
<organism evidence="1 3">
    <name type="scientific">Aquipseudomonas alcaligenes</name>
    <name type="common">Pseudomonas alcaligenes</name>
    <dbReference type="NCBI Taxonomy" id="43263"/>
    <lineage>
        <taxon>Bacteria</taxon>
        <taxon>Pseudomonadati</taxon>
        <taxon>Pseudomonadota</taxon>
        <taxon>Gammaproteobacteria</taxon>
        <taxon>Pseudomonadales</taxon>
        <taxon>Pseudomonadaceae</taxon>
        <taxon>Aquipseudomonas</taxon>
    </lineage>
</organism>
<name>A0AA37FMD0_AQUAC</name>
<comment type="caution">
    <text evidence="1">The sequence shown here is derived from an EMBL/GenBank/DDBJ whole genome shotgun (WGS) entry which is preliminary data.</text>
</comment>
<evidence type="ECO:0000313" key="1">
    <source>
        <dbReference type="EMBL" id="GIZ89881.1"/>
    </source>
</evidence>
<dbReference type="AlphaFoldDB" id="A0AA37FMD0"/>
<dbReference type="RefSeq" id="WP_069566053.1">
    <property type="nucleotide sequence ID" value="NZ_AP024354.1"/>
</dbReference>
<accession>A0AA37FMD0</accession>
<dbReference type="Proteomes" id="UP000887228">
    <property type="component" value="Unassembled WGS sequence"/>
</dbReference>
<evidence type="ECO:0000313" key="4">
    <source>
        <dbReference type="Proteomes" id="UP000887228"/>
    </source>
</evidence>